<feature type="region of interest" description="Disordered" evidence="1">
    <location>
        <begin position="237"/>
        <end position="289"/>
    </location>
</feature>
<accession>A0A9P6DWU6</accession>
<proteinExistence type="predicted"/>
<gene>
    <name evidence="2" type="ORF">BS47DRAFT_448968</name>
</gene>
<comment type="caution">
    <text evidence="2">The sequence shown here is derived from an EMBL/GenBank/DDBJ whole genome shotgun (WGS) entry which is preliminary data.</text>
</comment>
<evidence type="ECO:0000313" key="3">
    <source>
        <dbReference type="Proteomes" id="UP000886523"/>
    </source>
</evidence>
<sequence>MDPTTNVAITGLGLNLGYTKRIFTRFPGYYTQFPYREFYVGRFRTTYAAELAFASLHKNPPVDNFSVRYLIGNAGPSVTIRFDMLGPVEAIGQIIEEHAQEAFKFYIRQSLSFVIVQLAFHSTEAATKSLRALQRAPSIPLAHSAKFSASYGHAENAQGMSDWTIGLITSRTICGNTEVFFQRRLENQLRKQEAIAIAQTVAGATSVQQTEILKEDKDPKMNLARLVDPSSAELIVDTKESGRIVRDPPPTPSTPRSDSRPPAEVRPQISSPALPEHRTLDPSLNDAQYPTLSSASLRKWMLPLPPPTPNRVAKPVPIPETFVLPEPSQLKGRRRSRPQTALDPDPETFILPETPGSQDPPSPNMV</sequence>
<dbReference type="Proteomes" id="UP000886523">
    <property type="component" value="Unassembled WGS sequence"/>
</dbReference>
<protein>
    <submittedName>
        <fullName evidence="2">Uncharacterized protein</fullName>
    </submittedName>
</protein>
<name>A0A9P6DWU6_9AGAM</name>
<reference evidence="2" key="1">
    <citation type="journal article" date="2020" name="Nat. Commun.">
        <title>Large-scale genome sequencing of mycorrhizal fungi provides insights into the early evolution of symbiotic traits.</title>
        <authorList>
            <person name="Miyauchi S."/>
            <person name="Kiss E."/>
            <person name="Kuo A."/>
            <person name="Drula E."/>
            <person name="Kohler A."/>
            <person name="Sanchez-Garcia M."/>
            <person name="Morin E."/>
            <person name="Andreopoulos B."/>
            <person name="Barry K.W."/>
            <person name="Bonito G."/>
            <person name="Buee M."/>
            <person name="Carver A."/>
            <person name="Chen C."/>
            <person name="Cichocki N."/>
            <person name="Clum A."/>
            <person name="Culley D."/>
            <person name="Crous P.W."/>
            <person name="Fauchery L."/>
            <person name="Girlanda M."/>
            <person name="Hayes R.D."/>
            <person name="Keri Z."/>
            <person name="LaButti K."/>
            <person name="Lipzen A."/>
            <person name="Lombard V."/>
            <person name="Magnuson J."/>
            <person name="Maillard F."/>
            <person name="Murat C."/>
            <person name="Nolan M."/>
            <person name="Ohm R.A."/>
            <person name="Pangilinan J."/>
            <person name="Pereira M.F."/>
            <person name="Perotto S."/>
            <person name="Peter M."/>
            <person name="Pfister S."/>
            <person name="Riley R."/>
            <person name="Sitrit Y."/>
            <person name="Stielow J.B."/>
            <person name="Szollosi G."/>
            <person name="Zifcakova L."/>
            <person name="Stursova M."/>
            <person name="Spatafora J.W."/>
            <person name="Tedersoo L."/>
            <person name="Vaario L.M."/>
            <person name="Yamada A."/>
            <person name="Yan M."/>
            <person name="Wang P."/>
            <person name="Xu J."/>
            <person name="Bruns T."/>
            <person name="Baldrian P."/>
            <person name="Vilgalys R."/>
            <person name="Dunand C."/>
            <person name="Henrissat B."/>
            <person name="Grigoriev I.V."/>
            <person name="Hibbett D."/>
            <person name="Nagy L.G."/>
            <person name="Martin F.M."/>
        </authorList>
    </citation>
    <scope>NUCLEOTIDE SEQUENCE</scope>
    <source>
        <strain evidence="2">UP504</strain>
    </source>
</reference>
<organism evidence="2 3">
    <name type="scientific">Hydnum rufescens UP504</name>
    <dbReference type="NCBI Taxonomy" id="1448309"/>
    <lineage>
        <taxon>Eukaryota</taxon>
        <taxon>Fungi</taxon>
        <taxon>Dikarya</taxon>
        <taxon>Basidiomycota</taxon>
        <taxon>Agaricomycotina</taxon>
        <taxon>Agaricomycetes</taxon>
        <taxon>Cantharellales</taxon>
        <taxon>Hydnaceae</taxon>
        <taxon>Hydnum</taxon>
    </lineage>
</organism>
<evidence type="ECO:0000256" key="1">
    <source>
        <dbReference type="SAM" id="MobiDB-lite"/>
    </source>
</evidence>
<feature type="compositionally biased region" description="Basic and acidic residues" evidence="1">
    <location>
        <begin position="237"/>
        <end position="246"/>
    </location>
</feature>
<evidence type="ECO:0000313" key="2">
    <source>
        <dbReference type="EMBL" id="KAF9517836.1"/>
    </source>
</evidence>
<dbReference type="EMBL" id="MU128929">
    <property type="protein sequence ID" value="KAF9517836.1"/>
    <property type="molecule type" value="Genomic_DNA"/>
</dbReference>
<feature type="region of interest" description="Disordered" evidence="1">
    <location>
        <begin position="311"/>
        <end position="366"/>
    </location>
</feature>
<keyword evidence="3" id="KW-1185">Reference proteome</keyword>
<dbReference type="AlphaFoldDB" id="A0A9P6DWU6"/>